<keyword evidence="1" id="KW-0812">Transmembrane</keyword>
<dbReference type="RefSeq" id="WP_239275741.1">
    <property type="nucleotide sequence ID" value="NZ_JAROCE010000003.1"/>
</dbReference>
<dbReference type="Proteomes" id="UP001630303">
    <property type="component" value="Unassembled WGS sequence"/>
</dbReference>
<dbReference type="NCBIfam" id="NF041808">
    <property type="entry name" value="daptide_123"/>
    <property type="match status" value="1"/>
</dbReference>
<keyword evidence="3" id="KW-1185">Reference proteome</keyword>
<keyword evidence="1" id="KW-0472">Membrane</keyword>
<protein>
    <submittedName>
        <fullName evidence="2">Uncharacterized protein</fullName>
    </submittedName>
</protein>
<reference evidence="2 3" key="1">
    <citation type="submission" date="2023-03" db="EMBL/GenBank/DDBJ databases">
        <title>MT1 and MT2 Draft Genomes of Novel Species.</title>
        <authorList>
            <person name="Venkateswaran K."/>
        </authorList>
    </citation>
    <scope>NUCLEOTIDE SEQUENCE [LARGE SCALE GENOMIC DNA]</scope>
    <source>
        <strain evidence="2 3">IF8SW-P5</strain>
    </source>
</reference>
<evidence type="ECO:0000256" key="1">
    <source>
        <dbReference type="SAM" id="Phobius"/>
    </source>
</evidence>
<gene>
    <name evidence="2" type="ORF">P5G46_10895</name>
</gene>
<proteinExistence type="predicted"/>
<evidence type="ECO:0000313" key="3">
    <source>
        <dbReference type="Proteomes" id="UP001630303"/>
    </source>
</evidence>
<sequence>MTQNSPVLELAMQELEPMEAPGWWTAAGVAAGVIASASAAYGSYVLTAAAYASAIT</sequence>
<name>A0ABW9GGV6_9MICO</name>
<comment type="caution">
    <text evidence="2">The sequence shown here is derived from an EMBL/GenBank/DDBJ whole genome shotgun (WGS) entry which is preliminary data.</text>
</comment>
<feature type="transmembrane region" description="Helical" evidence="1">
    <location>
        <begin position="23"/>
        <end position="52"/>
    </location>
</feature>
<keyword evidence="1" id="KW-1133">Transmembrane helix</keyword>
<evidence type="ECO:0000313" key="2">
    <source>
        <dbReference type="EMBL" id="MFM2721009.1"/>
    </source>
</evidence>
<organism evidence="2 3">
    <name type="scientific">Microbacterium mcarthurae</name>
    <dbReference type="NCBI Taxonomy" id="3035918"/>
    <lineage>
        <taxon>Bacteria</taxon>
        <taxon>Bacillati</taxon>
        <taxon>Actinomycetota</taxon>
        <taxon>Actinomycetes</taxon>
        <taxon>Micrococcales</taxon>
        <taxon>Microbacteriaceae</taxon>
        <taxon>Microbacterium</taxon>
    </lineage>
</organism>
<dbReference type="EMBL" id="JAROCE010000003">
    <property type="protein sequence ID" value="MFM2721009.1"/>
    <property type="molecule type" value="Genomic_DNA"/>
</dbReference>
<accession>A0ABW9GGV6</accession>